<proteinExistence type="predicted"/>
<protein>
    <recommendedName>
        <fullName evidence="3">DUF4340 domain-containing protein</fullName>
    </recommendedName>
</protein>
<evidence type="ECO:0000313" key="2">
    <source>
        <dbReference type="Proteomes" id="UP000245506"/>
    </source>
</evidence>
<organism evidence="1 2">
    <name type="scientific">Leucothrix arctica</name>
    <dbReference type="NCBI Taxonomy" id="1481894"/>
    <lineage>
        <taxon>Bacteria</taxon>
        <taxon>Pseudomonadati</taxon>
        <taxon>Pseudomonadota</taxon>
        <taxon>Gammaproteobacteria</taxon>
        <taxon>Thiotrichales</taxon>
        <taxon>Thiotrichaceae</taxon>
        <taxon>Leucothrix</taxon>
    </lineage>
</organism>
<accession>A0A317CII3</accession>
<dbReference type="EMBL" id="QGKL01000012">
    <property type="protein sequence ID" value="PWQ98306.1"/>
    <property type="molecule type" value="Genomic_DNA"/>
</dbReference>
<sequence length="168" mass="19067">MTGTRKRLLINLCLLALVIGAGWMAYQQVQKDNSGVDTLYTDTIGDTMREIRILVPGKDELVLSAEGEDWFITQPIQAKANPKSLRHLLTMMAEPILKTYEVEGKALETYDLGDAAIRVTFNDVEYVFGKLNPVNRQRYILLENKILMANEVVYELLNRGVDGFKEEK</sequence>
<reference evidence="1 2" key="1">
    <citation type="submission" date="2018-05" db="EMBL/GenBank/DDBJ databases">
        <title>Leucothrix arctica sp. nov., isolated from Arctic seawater.</title>
        <authorList>
            <person name="Choi A."/>
            <person name="Baek K."/>
        </authorList>
    </citation>
    <scope>NUCLEOTIDE SEQUENCE [LARGE SCALE GENOMIC DNA]</scope>
    <source>
        <strain evidence="1 2">IMCC9719</strain>
    </source>
</reference>
<evidence type="ECO:0008006" key="3">
    <source>
        <dbReference type="Google" id="ProtNLM"/>
    </source>
</evidence>
<dbReference type="Proteomes" id="UP000245506">
    <property type="component" value="Unassembled WGS sequence"/>
</dbReference>
<evidence type="ECO:0000313" key="1">
    <source>
        <dbReference type="EMBL" id="PWQ98306.1"/>
    </source>
</evidence>
<name>A0A317CII3_9GAMM</name>
<dbReference type="RefSeq" id="WP_109822147.1">
    <property type="nucleotide sequence ID" value="NZ_QGKL01000012.1"/>
</dbReference>
<comment type="caution">
    <text evidence="1">The sequence shown here is derived from an EMBL/GenBank/DDBJ whole genome shotgun (WGS) entry which is preliminary data.</text>
</comment>
<dbReference type="OrthoDB" id="7062720at2"/>
<dbReference type="AlphaFoldDB" id="A0A317CII3"/>
<keyword evidence="2" id="KW-1185">Reference proteome</keyword>
<gene>
    <name evidence="1" type="ORF">DKT75_04010</name>
</gene>